<dbReference type="GO" id="GO:0042802">
    <property type="term" value="F:identical protein binding"/>
    <property type="evidence" value="ECO:0007669"/>
    <property type="project" value="UniProtKB-ARBA"/>
</dbReference>
<evidence type="ECO:0000256" key="6">
    <source>
        <dbReference type="ARBA" id="ARBA00022679"/>
    </source>
</evidence>
<comment type="similarity">
    <text evidence="2">Belongs to the CpsC/CapA family.</text>
</comment>
<evidence type="ECO:0000259" key="16">
    <source>
        <dbReference type="Pfam" id="PF02706"/>
    </source>
</evidence>
<keyword evidence="8" id="KW-0547">Nucleotide-binding</keyword>
<organism evidence="17 18">
    <name type="scientific">Lolliginicoccus lacisalsi</name>
    <dbReference type="NCBI Taxonomy" id="2742202"/>
    <lineage>
        <taxon>Bacteria</taxon>
        <taxon>Bacillati</taxon>
        <taxon>Actinomycetota</taxon>
        <taxon>Actinomycetes</taxon>
        <taxon>Mycobacteriales</taxon>
        <taxon>Hoyosellaceae</taxon>
        <taxon>Lolliginicoccus</taxon>
    </lineage>
</organism>
<feature type="transmembrane region" description="Helical" evidence="15">
    <location>
        <begin position="12"/>
        <end position="34"/>
    </location>
</feature>
<dbReference type="InterPro" id="IPR050445">
    <property type="entry name" value="Bact_polysacc_biosynth/exp"/>
</dbReference>
<dbReference type="InterPro" id="IPR003856">
    <property type="entry name" value="LPS_length_determ_N"/>
</dbReference>
<dbReference type="RefSeq" id="WP_192038498.1">
    <property type="nucleotide sequence ID" value="NZ_JACYWE010000003.1"/>
</dbReference>
<keyword evidence="18" id="KW-1185">Reference proteome</keyword>
<comment type="caution">
    <text evidence="17">The sequence shown here is derived from an EMBL/GenBank/DDBJ whole genome shotgun (WGS) entry which is preliminary data.</text>
</comment>
<evidence type="ECO:0000313" key="18">
    <source>
        <dbReference type="Proteomes" id="UP000642993"/>
    </source>
</evidence>
<evidence type="ECO:0000256" key="8">
    <source>
        <dbReference type="ARBA" id="ARBA00022741"/>
    </source>
</evidence>
<evidence type="ECO:0000256" key="13">
    <source>
        <dbReference type="ARBA" id="ARBA00023137"/>
    </source>
</evidence>
<evidence type="ECO:0000256" key="14">
    <source>
        <dbReference type="ARBA" id="ARBA00051245"/>
    </source>
</evidence>
<sequence length="467" mass="50287">MELQDFLRILKARWRIVASSAAATTLAAIIFSVLSPSIYASTSQLFVSTSGVSSAAEVYQGGRFSQERVSSYRQLIMGETLARRTIDELGLDVDPTYFANRVSATSAPETVLIDITVRDEDPELARDIADTLASEFTAMVAELESPEEGGPPPARVTVVEAATVADAPIAPKRLANIALGFAVGLLVGIGLAVLRDRLDNTIKDRQTLEEVGEIALVGTLPFEKDREKYPAINFSDTRSTGAEAYRSLRTNLKFLNIDDAPQVITITSCLPGEGKTTTAANIALVLAEAGHSVCLLEGDLRRPRITKYLGLVQAVGFTTVLAGQASLEEVLQPTSVNGVFVIGSGSIPPNPSELLSSSHARHIIDELRAQFDYVVIDAPPLLPVSDAAVLAKMSDGALMVVRHGKTKREELRRALIDLDKVGATILGTVLTMIPQNATSGYEYAYYYESDSSLPQQSRAYRARDTAE</sequence>
<evidence type="ECO:0000256" key="9">
    <source>
        <dbReference type="ARBA" id="ARBA00022777"/>
    </source>
</evidence>
<protein>
    <recommendedName>
        <fullName evidence="4">non-specific protein-tyrosine kinase</fullName>
        <ecNumber evidence="4">2.7.10.2</ecNumber>
    </recommendedName>
</protein>
<dbReference type="FunFam" id="3.40.50.300:FF:000527">
    <property type="entry name" value="Tyrosine-protein kinase etk"/>
    <property type="match status" value="1"/>
</dbReference>
<accession>A0A927JCA7</accession>
<dbReference type="EC" id="2.7.10.2" evidence="4"/>
<proteinExistence type="inferred from homology"/>
<keyword evidence="12 15" id="KW-0472">Membrane</keyword>
<dbReference type="GO" id="GO:0005524">
    <property type="term" value="F:ATP binding"/>
    <property type="evidence" value="ECO:0007669"/>
    <property type="project" value="UniProtKB-KW"/>
</dbReference>
<dbReference type="PANTHER" id="PTHR32309">
    <property type="entry name" value="TYROSINE-PROTEIN KINASE"/>
    <property type="match status" value="1"/>
</dbReference>
<dbReference type="GO" id="GO:0005886">
    <property type="term" value="C:plasma membrane"/>
    <property type="evidence" value="ECO:0007669"/>
    <property type="project" value="UniProtKB-SubCell"/>
</dbReference>
<keyword evidence="10" id="KW-0067">ATP-binding</keyword>
<dbReference type="AlphaFoldDB" id="A0A927JCA7"/>
<comment type="subcellular location">
    <subcellularLocation>
        <location evidence="1">Cell membrane</location>
        <topology evidence="1">Multi-pass membrane protein</topology>
    </subcellularLocation>
</comment>
<evidence type="ECO:0000256" key="12">
    <source>
        <dbReference type="ARBA" id="ARBA00023136"/>
    </source>
</evidence>
<dbReference type="Gene3D" id="3.40.50.300">
    <property type="entry name" value="P-loop containing nucleotide triphosphate hydrolases"/>
    <property type="match status" value="1"/>
</dbReference>
<comment type="catalytic activity">
    <reaction evidence="14">
        <text>L-tyrosyl-[protein] + ATP = O-phospho-L-tyrosyl-[protein] + ADP + H(+)</text>
        <dbReference type="Rhea" id="RHEA:10596"/>
        <dbReference type="Rhea" id="RHEA-COMP:10136"/>
        <dbReference type="Rhea" id="RHEA-COMP:20101"/>
        <dbReference type="ChEBI" id="CHEBI:15378"/>
        <dbReference type="ChEBI" id="CHEBI:30616"/>
        <dbReference type="ChEBI" id="CHEBI:46858"/>
        <dbReference type="ChEBI" id="CHEBI:61978"/>
        <dbReference type="ChEBI" id="CHEBI:456216"/>
        <dbReference type="EC" id="2.7.10.2"/>
    </reaction>
</comment>
<keyword evidence="13" id="KW-0829">Tyrosine-protein kinase</keyword>
<dbReference type="InterPro" id="IPR005702">
    <property type="entry name" value="Wzc-like_C"/>
</dbReference>
<keyword evidence="7 15" id="KW-0812">Transmembrane</keyword>
<gene>
    <name evidence="17" type="ORF">HT102_05885</name>
</gene>
<dbReference type="NCBIfam" id="TIGR01007">
    <property type="entry name" value="eps_fam"/>
    <property type="match status" value="1"/>
</dbReference>
<evidence type="ECO:0000256" key="2">
    <source>
        <dbReference type="ARBA" id="ARBA00006683"/>
    </source>
</evidence>
<dbReference type="InterPro" id="IPR033756">
    <property type="entry name" value="YlxH/NBP35"/>
</dbReference>
<keyword evidence="9" id="KW-0418">Kinase</keyword>
<evidence type="ECO:0000256" key="15">
    <source>
        <dbReference type="SAM" id="Phobius"/>
    </source>
</evidence>
<reference evidence="17" key="1">
    <citation type="submission" date="2020-09" db="EMBL/GenBank/DDBJ databases">
        <title>Hoyosella lacisalsi sp. nov., a halotolerant actinobacterium isolated from soil of Lake Gudzhirganskoe.</title>
        <authorList>
            <person name="Yang Q."/>
            <person name="Guo P.Y."/>
            <person name="Liu S.W."/>
            <person name="Li F.N."/>
            <person name="Sun C.H."/>
        </authorList>
    </citation>
    <scope>NUCLEOTIDE SEQUENCE</scope>
    <source>
        <strain evidence="17">G463</strain>
    </source>
</reference>
<evidence type="ECO:0000256" key="1">
    <source>
        <dbReference type="ARBA" id="ARBA00004651"/>
    </source>
</evidence>
<dbReference type="PANTHER" id="PTHR32309:SF13">
    <property type="entry name" value="FERRIC ENTEROBACTIN TRANSPORT PROTEIN FEPE"/>
    <property type="match status" value="1"/>
</dbReference>
<keyword evidence="11 15" id="KW-1133">Transmembrane helix</keyword>
<evidence type="ECO:0000256" key="7">
    <source>
        <dbReference type="ARBA" id="ARBA00022692"/>
    </source>
</evidence>
<evidence type="ECO:0000256" key="3">
    <source>
        <dbReference type="ARBA" id="ARBA00007316"/>
    </source>
</evidence>
<dbReference type="GO" id="GO:0004715">
    <property type="term" value="F:non-membrane spanning protein tyrosine kinase activity"/>
    <property type="evidence" value="ECO:0007669"/>
    <property type="project" value="UniProtKB-EC"/>
</dbReference>
<dbReference type="EMBL" id="JACYWE010000003">
    <property type="protein sequence ID" value="MBD8506012.1"/>
    <property type="molecule type" value="Genomic_DNA"/>
</dbReference>
<dbReference type="Pfam" id="PF02706">
    <property type="entry name" value="Wzz"/>
    <property type="match status" value="1"/>
</dbReference>
<dbReference type="Proteomes" id="UP000642993">
    <property type="component" value="Unassembled WGS sequence"/>
</dbReference>
<evidence type="ECO:0000256" key="11">
    <source>
        <dbReference type="ARBA" id="ARBA00022989"/>
    </source>
</evidence>
<evidence type="ECO:0000313" key="17">
    <source>
        <dbReference type="EMBL" id="MBD8506012.1"/>
    </source>
</evidence>
<evidence type="ECO:0000256" key="10">
    <source>
        <dbReference type="ARBA" id="ARBA00022840"/>
    </source>
</evidence>
<evidence type="ECO:0000256" key="4">
    <source>
        <dbReference type="ARBA" id="ARBA00011903"/>
    </source>
</evidence>
<comment type="similarity">
    <text evidence="3">Belongs to the CpsD/CapB family.</text>
</comment>
<dbReference type="CDD" id="cd05387">
    <property type="entry name" value="BY-kinase"/>
    <property type="match status" value="1"/>
</dbReference>
<dbReference type="InterPro" id="IPR027417">
    <property type="entry name" value="P-loop_NTPase"/>
</dbReference>
<evidence type="ECO:0000256" key="5">
    <source>
        <dbReference type="ARBA" id="ARBA00022475"/>
    </source>
</evidence>
<keyword evidence="6 17" id="KW-0808">Transferase</keyword>
<name>A0A927JCA7_9ACTN</name>
<feature type="domain" description="Polysaccharide chain length determinant N-terminal" evidence="16">
    <location>
        <begin position="2"/>
        <end position="88"/>
    </location>
</feature>
<keyword evidence="5" id="KW-1003">Cell membrane</keyword>
<dbReference type="Pfam" id="PF10609">
    <property type="entry name" value="ParA"/>
    <property type="match status" value="1"/>
</dbReference>
<dbReference type="SUPFAM" id="SSF52540">
    <property type="entry name" value="P-loop containing nucleoside triphosphate hydrolases"/>
    <property type="match status" value="1"/>
</dbReference>